<dbReference type="EMBL" id="FPJE01000011">
    <property type="protein sequence ID" value="SFW53976.1"/>
    <property type="molecule type" value="Genomic_DNA"/>
</dbReference>
<dbReference type="AlphaFoldDB" id="A0A1K1Q258"/>
<name>A0A1K1Q258_9FLAO</name>
<keyword evidence="2" id="KW-1185">Reference proteome</keyword>
<protein>
    <submittedName>
        <fullName evidence="1">Uncharacterized protein</fullName>
    </submittedName>
</protein>
<evidence type="ECO:0000313" key="2">
    <source>
        <dbReference type="Proteomes" id="UP000182248"/>
    </source>
</evidence>
<dbReference type="RefSeq" id="WP_175545783.1">
    <property type="nucleotide sequence ID" value="NZ_FPJE01000011.1"/>
</dbReference>
<accession>A0A1K1Q258</accession>
<proteinExistence type="predicted"/>
<sequence length="47" mass="5595">MRRKAFLYPVSENLSKEKFRNDIPVLGNPLSVDRFFVGFQLQLRFYG</sequence>
<dbReference type="STRING" id="1150368.SAMN02927921_02188"/>
<gene>
    <name evidence="1" type="ORF">SAMN02927921_02188</name>
</gene>
<reference evidence="1 2" key="1">
    <citation type="submission" date="2016-11" db="EMBL/GenBank/DDBJ databases">
        <authorList>
            <person name="Jaros S."/>
            <person name="Januszkiewicz K."/>
            <person name="Wedrychowicz H."/>
        </authorList>
    </citation>
    <scope>NUCLEOTIDE SEQUENCE [LARGE SCALE GENOMIC DNA]</scope>
    <source>
        <strain evidence="1 2">CGMCC 1.12145</strain>
    </source>
</reference>
<dbReference type="Proteomes" id="UP000182248">
    <property type="component" value="Unassembled WGS sequence"/>
</dbReference>
<evidence type="ECO:0000313" key="1">
    <source>
        <dbReference type="EMBL" id="SFW53976.1"/>
    </source>
</evidence>
<organism evidence="1 2">
    <name type="scientific">Sinomicrobium oceani</name>
    <dbReference type="NCBI Taxonomy" id="1150368"/>
    <lineage>
        <taxon>Bacteria</taxon>
        <taxon>Pseudomonadati</taxon>
        <taxon>Bacteroidota</taxon>
        <taxon>Flavobacteriia</taxon>
        <taxon>Flavobacteriales</taxon>
        <taxon>Flavobacteriaceae</taxon>
        <taxon>Sinomicrobium</taxon>
    </lineage>
</organism>